<dbReference type="PANTHER" id="PTHR11552">
    <property type="entry name" value="GLUCOSE-METHANOL-CHOLINE GMC OXIDOREDUCTASE"/>
    <property type="match status" value="1"/>
</dbReference>
<name>A0ABR3IXD2_9AGAR</name>
<dbReference type="PANTHER" id="PTHR11552:SF147">
    <property type="entry name" value="CHOLINE DEHYDROGENASE, MITOCHONDRIAL"/>
    <property type="match status" value="1"/>
</dbReference>
<dbReference type="InterPro" id="IPR012132">
    <property type="entry name" value="GMC_OxRdtase"/>
</dbReference>
<proteinExistence type="inferred from homology"/>
<reference evidence="7" key="1">
    <citation type="submission" date="2024-06" db="EMBL/GenBank/DDBJ databases">
        <title>Multi-omics analyses provide insights into the biosynthesis of the anticancer antibiotic pleurotin in Hohenbuehelia grisea.</title>
        <authorList>
            <person name="Weaver J.A."/>
            <person name="Alberti F."/>
        </authorList>
    </citation>
    <scope>NUCLEOTIDE SEQUENCE [LARGE SCALE GENOMIC DNA]</scope>
    <source>
        <strain evidence="7">T-177</strain>
    </source>
</reference>
<dbReference type="Pfam" id="PF05199">
    <property type="entry name" value="GMC_oxred_C"/>
    <property type="match status" value="1"/>
</dbReference>
<gene>
    <name evidence="6" type="ORF">HGRIS_010662</name>
</gene>
<sequence>MLNHRDRLLNDLGPFMNLRHSTILLTAIGALCGSNAKIYENADELPSTTFDFVIIGSGAGGNTIANRLTEDPSISVLVLEAGGSNENVLDSEVPFFCPSLAPNTPFDWNFTTSPQTGLNGRPVAFPRGFMFGGSTSINFMAYTRGSMDDFNRFAKISGDSGWSWNSLQPYIRKNERFGPPADNHLTKGQFNPSVHSFTGINSVSLPGFSRPIDEMVLQVTRELPHEFPFNLDMNSGRHIGISWTQGTIKGGTRSSSATSYLGPNFINRRNIHVLLHAHVTRVLQTGTSKSKKSFRRVEFAQRVAGKTGPKRTLTAKKEIILSAGAVGSPTILLHSGIGDSKALSKLGIKTLHNLPTVGQNLIDHPLTPNSWLVNSNDTFETHARDLAIAAADLAQWKMNQTGYLTTPRFSFLGWLRLPKTATIFKRFADPSAGPNTAHIELLISNGLTRAPTSGGNFLGLATGVVSPASRGTLTINSTDPFAPPIIDPGLMSHEFDLFTMREAVRSASRFANSTAFAGYVIGPSGALANVDMSDDESLNQYIRNTTGSLFHPVGTLSMSRRNAKDGAVDPDLLLKGVDGIRVVDASVMPRVPAAHTQAPTYIIAERAADLIKRRWNLRL</sequence>
<comment type="similarity">
    <text evidence="2">Belongs to the GMC oxidoreductase family.</text>
</comment>
<accession>A0ABR3IXD2</accession>
<dbReference type="InterPro" id="IPR000172">
    <property type="entry name" value="GMC_OxRdtase_N"/>
</dbReference>
<keyword evidence="4" id="KW-0274">FAD</keyword>
<comment type="cofactor">
    <cofactor evidence="1">
        <name>FAD</name>
        <dbReference type="ChEBI" id="CHEBI:57692"/>
    </cofactor>
</comment>
<feature type="domain" description="Glucose-methanol-choline oxidoreductase N-terminal" evidence="5">
    <location>
        <begin position="324"/>
        <end position="338"/>
    </location>
</feature>
<evidence type="ECO:0000256" key="4">
    <source>
        <dbReference type="ARBA" id="ARBA00022827"/>
    </source>
</evidence>
<dbReference type="EMBL" id="JASNQZ010000014">
    <property type="protein sequence ID" value="KAL0948035.1"/>
    <property type="molecule type" value="Genomic_DNA"/>
</dbReference>
<dbReference type="InterPro" id="IPR007867">
    <property type="entry name" value="GMC_OxRtase_C"/>
</dbReference>
<dbReference type="SUPFAM" id="SSF54373">
    <property type="entry name" value="FAD-linked reductases, C-terminal domain"/>
    <property type="match status" value="1"/>
</dbReference>
<comment type="caution">
    <text evidence="6">The sequence shown here is derived from an EMBL/GenBank/DDBJ whole genome shotgun (WGS) entry which is preliminary data.</text>
</comment>
<dbReference type="Pfam" id="PF00732">
    <property type="entry name" value="GMC_oxred_N"/>
    <property type="match status" value="1"/>
</dbReference>
<dbReference type="InterPro" id="IPR036188">
    <property type="entry name" value="FAD/NAD-bd_sf"/>
</dbReference>
<evidence type="ECO:0000256" key="3">
    <source>
        <dbReference type="ARBA" id="ARBA00022630"/>
    </source>
</evidence>
<dbReference type="PROSITE" id="PS00624">
    <property type="entry name" value="GMC_OXRED_2"/>
    <property type="match status" value="1"/>
</dbReference>
<evidence type="ECO:0000256" key="1">
    <source>
        <dbReference type="ARBA" id="ARBA00001974"/>
    </source>
</evidence>
<dbReference type="Proteomes" id="UP001556367">
    <property type="component" value="Unassembled WGS sequence"/>
</dbReference>
<dbReference type="Gene3D" id="3.30.560.10">
    <property type="entry name" value="Glucose Oxidase, domain 3"/>
    <property type="match status" value="1"/>
</dbReference>
<protein>
    <recommendedName>
        <fullName evidence="5">Glucose-methanol-choline oxidoreductase N-terminal domain-containing protein</fullName>
    </recommendedName>
</protein>
<dbReference type="Gene3D" id="3.50.50.60">
    <property type="entry name" value="FAD/NAD(P)-binding domain"/>
    <property type="match status" value="1"/>
</dbReference>
<evidence type="ECO:0000313" key="6">
    <source>
        <dbReference type="EMBL" id="KAL0948035.1"/>
    </source>
</evidence>
<dbReference type="PIRSF" id="PIRSF000137">
    <property type="entry name" value="Alcohol_oxidase"/>
    <property type="match status" value="1"/>
</dbReference>
<keyword evidence="3" id="KW-0285">Flavoprotein</keyword>
<evidence type="ECO:0000256" key="2">
    <source>
        <dbReference type="ARBA" id="ARBA00010790"/>
    </source>
</evidence>
<keyword evidence="7" id="KW-1185">Reference proteome</keyword>
<dbReference type="SUPFAM" id="SSF51905">
    <property type="entry name" value="FAD/NAD(P)-binding domain"/>
    <property type="match status" value="1"/>
</dbReference>
<organism evidence="6 7">
    <name type="scientific">Hohenbuehelia grisea</name>
    <dbReference type="NCBI Taxonomy" id="104357"/>
    <lineage>
        <taxon>Eukaryota</taxon>
        <taxon>Fungi</taxon>
        <taxon>Dikarya</taxon>
        <taxon>Basidiomycota</taxon>
        <taxon>Agaricomycotina</taxon>
        <taxon>Agaricomycetes</taxon>
        <taxon>Agaricomycetidae</taxon>
        <taxon>Agaricales</taxon>
        <taxon>Pleurotineae</taxon>
        <taxon>Pleurotaceae</taxon>
        <taxon>Hohenbuehelia</taxon>
    </lineage>
</organism>
<evidence type="ECO:0000259" key="5">
    <source>
        <dbReference type="PROSITE" id="PS00624"/>
    </source>
</evidence>
<evidence type="ECO:0000313" key="7">
    <source>
        <dbReference type="Proteomes" id="UP001556367"/>
    </source>
</evidence>